<evidence type="ECO:0000313" key="1">
    <source>
        <dbReference type="EMBL" id="EJV82060.1"/>
    </source>
</evidence>
<reference evidence="1 2" key="1">
    <citation type="submission" date="2012-04" db="EMBL/GenBank/DDBJ databases">
        <title>The Genome Sequence of Bacillus cereus HuA2-1.</title>
        <authorList>
            <consortium name="The Broad Institute Genome Sequencing Platform"/>
            <consortium name="The Broad Institute Genome Sequencing Center for Infectious Disease"/>
            <person name="Feldgarden M."/>
            <person name="Van der Auwera G.A."/>
            <person name="Mahillon J."/>
            <person name="Duprez V."/>
            <person name="Timmery S."/>
            <person name="Mattelet C."/>
            <person name="Dierick K."/>
            <person name="Sun M."/>
            <person name="Yu Z."/>
            <person name="Zhu L."/>
            <person name="Hu X."/>
            <person name="Shank E.B."/>
            <person name="Swiecicka I."/>
            <person name="Hansen B.M."/>
            <person name="Andrup L."/>
            <person name="Young S.K."/>
            <person name="Zeng Q."/>
            <person name="Gargeya S."/>
            <person name="Fitzgerald M."/>
            <person name="Haas B."/>
            <person name="Abouelleil A."/>
            <person name="Alvarado L."/>
            <person name="Arachchi H.M."/>
            <person name="Berlin A."/>
            <person name="Chapman S.B."/>
            <person name="Goldberg J."/>
            <person name="Griggs A."/>
            <person name="Gujja S."/>
            <person name="Hansen M."/>
            <person name="Howarth C."/>
            <person name="Imamovic A."/>
            <person name="Larimer J."/>
            <person name="McCowen C."/>
            <person name="Montmayeur A."/>
            <person name="Murphy C."/>
            <person name="Neiman D."/>
            <person name="Pearson M."/>
            <person name="Priest M."/>
            <person name="Roberts A."/>
            <person name="Saif S."/>
            <person name="Shea T."/>
            <person name="Sisk P."/>
            <person name="Sykes S."/>
            <person name="Wortman J."/>
            <person name="Nusbaum C."/>
            <person name="Birren B."/>
        </authorList>
    </citation>
    <scope>NUCLEOTIDE SEQUENCE [LARGE SCALE GENOMIC DNA]</scope>
    <source>
        <strain evidence="1 2">HuA2-1</strain>
    </source>
</reference>
<sequence>MENQSWGTPKIEGRGMVKWQPFASLPEQFIGISEMINDLNKVPKPIVSEDMWEQIERGLIHSMQTHEEILISYYRDGLIHDMYINVQHIEPMLKTIYCTDAFGLNTEFKFDELINMY</sequence>
<gene>
    <name evidence="1" type="ORF">IG3_03462</name>
</gene>
<evidence type="ECO:0000313" key="2">
    <source>
        <dbReference type="Proteomes" id="UP000004136"/>
    </source>
</evidence>
<comment type="caution">
    <text evidence="1">The sequence shown here is derived from an EMBL/GenBank/DDBJ whole genome shotgun (WGS) entry which is preliminary data.</text>
</comment>
<dbReference type="PANTHER" id="PTHR40051">
    <property type="entry name" value="IG HYPOTHETICAL 15966"/>
    <property type="match status" value="1"/>
</dbReference>
<dbReference type="AlphaFoldDB" id="J9C7B9"/>
<dbReference type="OrthoDB" id="2390144at2"/>
<dbReference type="EMBL" id="AHDV01000024">
    <property type="protein sequence ID" value="EJV82060.1"/>
    <property type="molecule type" value="Genomic_DNA"/>
</dbReference>
<organism evidence="1 2">
    <name type="scientific">Bacillus cereus HuA2-1</name>
    <dbReference type="NCBI Taxonomy" id="1053201"/>
    <lineage>
        <taxon>Bacteria</taxon>
        <taxon>Bacillati</taxon>
        <taxon>Bacillota</taxon>
        <taxon>Bacilli</taxon>
        <taxon>Bacillales</taxon>
        <taxon>Bacillaceae</taxon>
        <taxon>Bacillus</taxon>
        <taxon>Bacillus cereus group</taxon>
    </lineage>
</organism>
<dbReference type="PATRIC" id="fig|1053201.3.peg.3539"/>
<name>J9C7B9_BACCE</name>
<dbReference type="RefSeq" id="WP_002138016.1">
    <property type="nucleotide sequence ID" value="NZ_JH804672.1"/>
</dbReference>
<dbReference type="HOGENOM" id="CLU_131538_4_0_9"/>
<proteinExistence type="predicted"/>
<accession>J9C7B9</accession>
<dbReference type="InterPro" id="IPR014962">
    <property type="entry name" value="YolD"/>
</dbReference>
<dbReference type="Pfam" id="PF08863">
    <property type="entry name" value="YolD"/>
    <property type="match status" value="1"/>
</dbReference>
<protein>
    <recommendedName>
        <fullName evidence="3">YolD-like protein</fullName>
    </recommendedName>
</protein>
<evidence type="ECO:0008006" key="3">
    <source>
        <dbReference type="Google" id="ProtNLM"/>
    </source>
</evidence>
<dbReference type="Proteomes" id="UP000004136">
    <property type="component" value="Unassembled WGS sequence"/>
</dbReference>
<dbReference type="PANTHER" id="PTHR40051:SF1">
    <property type="entry name" value="YOLD-LIKE FAMILY PROTEIN"/>
    <property type="match status" value="1"/>
</dbReference>